<dbReference type="AlphaFoldDB" id="A0A3D8T2X2"/>
<dbReference type="InterPro" id="IPR000210">
    <property type="entry name" value="BTB/POZ_dom"/>
</dbReference>
<organism evidence="2 3">
    <name type="scientific">Aspergillus mulundensis</name>
    <dbReference type="NCBI Taxonomy" id="1810919"/>
    <lineage>
        <taxon>Eukaryota</taxon>
        <taxon>Fungi</taxon>
        <taxon>Dikarya</taxon>
        <taxon>Ascomycota</taxon>
        <taxon>Pezizomycotina</taxon>
        <taxon>Eurotiomycetes</taxon>
        <taxon>Eurotiomycetidae</taxon>
        <taxon>Eurotiales</taxon>
        <taxon>Aspergillaceae</taxon>
        <taxon>Aspergillus</taxon>
        <taxon>Aspergillus subgen. Nidulantes</taxon>
    </lineage>
</organism>
<dbReference type="Gene3D" id="3.30.710.10">
    <property type="entry name" value="Potassium Channel Kv1.1, Chain A"/>
    <property type="match status" value="1"/>
</dbReference>
<name>A0A3D8T2X2_9EURO</name>
<reference evidence="2 3" key="1">
    <citation type="journal article" date="2018" name="IMA Fungus">
        <title>IMA Genome-F 9: Draft genome sequence of Annulohypoxylon stygium, Aspergillus mulundensis, Berkeleyomyces basicola (syn. Thielaviopsis basicola), Ceratocystis smalleyi, two Cercospora beticola strains, Coleophoma cylindrospora, Fusarium fracticaudum, Phialophora cf. hyalina, and Morchella septimelata.</title>
        <authorList>
            <person name="Wingfield B.D."/>
            <person name="Bills G.F."/>
            <person name="Dong Y."/>
            <person name="Huang W."/>
            <person name="Nel W.J."/>
            <person name="Swalarsk-Parry B.S."/>
            <person name="Vaghefi N."/>
            <person name="Wilken P.M."/>
            <person name="An Z."/>
            <person name="de Beer Z.W."/>
            <person name="De Vos L."/>
            <person name="Chen L."/>
            <person name="Duong T.A."/>
            <person name="Gao Y."/>
            <person name="Hammerbacher A."/>
            <person name="Kikkert J.R."/>
            <person name="Li Y."/>
            <person name="Li H."/>
            <person name="Li K."/>
            <person name="Li Q."/>
            <person name="Liu X."/>
            <person name="Ma X."/>
            <person name="Naidoo K."/>
            <person name="Pethybridge S.J."/>
            <person name="Sun J."/>
            <person name="Steenkamp E.T."/>
            <person name="van der Nest M.A."/>
            <person name="van Wyk S."/>
            <person name="Wingfield M.J."/>
            <person name="Xiong C."/>
            <person name="Yue Q."/>
            <person name="Zhang X."/>
        </authorList>
    </citation>
    <scope>NUCLEOTIDE SEQUENCE [LARGE SCALE GENOMIC DNA]</scope>
    <source>
        <strain evidence="2 3">DSM 5745</strain>
    </source>
</reference>
<dbReference type="InterPro" id="IPR011333">
    <property type="entry name" value="SKP1/BTB/POZ_sf"/>
</dbReference>
<evidence type="ECO:0000313" key="3">
    <source>
        <dbReference type="Proteomes" id="UP000256690"/>
    </source>
</evidence>
<proteinExistence type="predicted"/>
<dbReference type="GeneID" id="38110483"/>
<gene>
    <name evidence="2" type="ORF">DSM5745_00113</name>
</gene>
<feature type="domain" description="BTB" evidence="1">
    <location>
        <begin position="22"/>
        <end position="93"/>
    </location>
</feature>
<sequence>MAIEKVRAPRHDRTKIQRLQGGTLTVVVGKETQTQTFLIHETPARKVSDFFDKALSGPWKESKERTVELPEVDPDVFALFVHWFYFKSLPVGHDDIGAEKDMEYMELAKTYVLGDMLVSSALKNAAIDAIVEKSLTPKADENTYYPSIEEIQYIYSNTVDGADIRRLMVDLYFEHGNDSWLKSKTDFPNAFLLALAEDCLEERRRDSEWIKPERYHASA</sequence>
<dbReference type="PROSITE" id="PS50097">
    <property type="entry name" value="BTB"/>
    <property type="match status" value="1"/>
</dbReference>
<dbReference type="SUPFAM" id="SSF54695">
    <property type="entry name" value="POZ domain"/>
    <property type="match status" value="1"/>
</dbReference>
<dbReference type="RefSeq" id="XP_026607974.1">
    <property type="nucleotide sequence ID" value="XM_026742129.1"/>
</dbReference>
<dbReference type="PANTHER" id="PTHR47843">
    <property type="entry name" value="BTB DOMAIN-CONTAINING PROTEIN-RELATED"/>
    <property type="match status" value="1"/>
</dbReference>
<evidence type="ECO:0000313" key="2">
    <source>
        <dbReference type="EMBL" id="RDW92791.1"/>
    </source>
</evidence>
<dbReference type="CDD" id="cd18186">
    <property type="entry name" value="BTB_POZ_ZBTB_KLHL-like"/>
    <property type="match status" value="1"/>
</dbReference>
<comment type="caution">
    <text evidence="2">The sequence shown here is derived from an EMBL/GenBank/DDBJ whole genome shotgun (WGS) entry which is preliminary data.</text>
</comment>
<keyword evidence="3" id="KW-1185">Reference proteome</keyword>
<accession>A0A3D8T2X2</accession>
<dbReference type="STRING" id="1810919.A0A3D8T2X2"/>
<dbReference type="OrthoDB" id="1022638at2759"/>
<protein>
    <recommendedName>
        <fullName evidence="1">BTB domain-containing protein</fullName>
    </recommendedName>
</protein>
<dbReference type="PANTHER" id="PTHR47843:SF2">
    <property type="entry name" value="BTB DOMAIN-CONTAINING PROTEIN"/>
    <property type="match status" value="1"/>
</dbReference>
<evidence type="ECO:0000259" key="1">
    <source>
        <dbReference type="PROSITE" id="PS50097"/>
    </source>
</evidence>
<dbReference type="Proteomes" id="UP000256690">
    <property type="component" value="Unassembled WGS sequence"/>
</dbReference>
<dbReference type="Pfam" id="PF00651">
    <property type="entry name" value="BTB"/>
    <property type="match status" value="1"/>
</dbReference>
<dbReference type="EMBL" id="PVWQ01000001">
    <property type="protein sequence ID" value="RDW92791.1"/>
    <property type="molecule type" value="Genomic_DNA"/>
</dbReference>